<dbReference type="Pfam" id="PF00437">
    <property type="entry name" value="T2SSE"/>
    <property type="match status" value="1"/>
</dbReference>
<keyword evidence="4" id="KW-1185">Reference proteome</keyword>
<dbReference type="PANTHER" id="PTHR30486">
    <property type="entry name" value="TWITCHING MOTILITY PROTEIN PILT"/>
    <property type="match status" value="1"/>
</dbReference>
<dbReference type="RefSeq" id="WP_008929510.1">
    <property type="nucleotide sequence ID" value="NZ_AMRJ01000018.1"/>
</dbReference>
<evidence type="ECO:0000313" key="3">
    <source>
        <dbReference type="EMBL" id="EKF73867.1"/>
    </source>
</evidence>
<dbReference type="PATRIC" id="fig|1177179.3.peg.2331"/>
<dbReference type="GO" id="GO:0016887">
    <property type="term" value="F:ATP hydrolysis activity"/>
    <property type="evidence" value="ECO:0007669"/>
    <property type="project" value="InterPro"/>
</dbReference>
<proteinExistence type="inferred from homology"/>
<sequence>MMFSVLVKTKKGTLVGSYTCEQAECLLGKTKESLVAMAGWKVADVHARLQCRENGLYVVDQGHRTGTGVNGRKVQEYGPLAEEDVVEISDYRLHCRLLNTPSELRKPAVGDTPAALESVCADNISQRYEPDETPRSREYEARVTYWRERIRRSLVDYMDLRRVNVADMSDQELRNFTAGAIDKIIRDQNDIDAEIDQEELARQVLAEAVGLGPLEPLLADESISEIMVNARDEIYYERNGRLNQSRVTFTDDTSVISAIERIVSPLGRRIDESSPMVDARLKDGSRVNAVIPPLALKGPNITIRKFMKERLTAQHMRQFGSLSAEMVDFLELAVRNRKNVVISGGTGSGKTTLLNVLSNFIPDSERIITVEDAAELKLYQPNLVSLEARPANQEGRGAINIRDLVRNCLRMRPDRIVVGECRGGEALDMLQAMNTGHDGSLTTIHSNSPRDCISRLEVLVLMSGMDLPVHAIREQIASAVDIIVQQTRFACGSRKVTSIAEVTGLEGGVIQLSEIYRFQQKGYDQEGRVRGDFTATGAIPDFVEELRERHIDVDMNLFHNQAEAHGF</sequence>
<accession>L0WCN2</accession>
<dbReference type="InterPro" id="IPR008984">
    <property type="entry name" value="SMAD_FHA_dom_sf"/>
</dbReference>
<dbReference type="AlphaFoldDB" id="L0WCN2"/>
<protein>
    <submittedName>
        <fullName evidence="3">FHA domain-containing protein</fullName>
    </submittedName>
</protein>
<dbReference type="InterPro" id="IPR050921">
    <property type="entry name" value="T4SS_GSP_E_ATPase"/>
</dbReference>
<dbReference type="STRING" id="1177179.A11A3_11678"/>
<evidence type="ECO:0000313" key="4">
    <source>
        <dbReference type="Proteomes" id="UP000010164"/>
    </source>
</evidence>
<dbReference type="PROSITE" id="PS50006">
    <property type="entry name" value="FHA_DOMAIN"/>
    <property type="match status" value="1"/>
</dbReference>
<dbReference type="Proteomes" id="UP000010164">
    <property type="component" value="Unassembled WGS sequence"/>
</dbReference>
<dbReference type="SUPFAM" id="SSF49879">
    <property type="entry name" value="SMAD/FHA domain"/>
    <property type="match status" value="1"/>
</dbReference>
<name>L0WCN2_9GAMM</name>
<evidence type="ECO:0000259" key="2">
    <source>
        <dbReference type="PROSITE" id="PS50006"/>
    </source>
</evidence>
<feature type="domain" description="FHA" evidence="2">
    <location>
        <begin position="25"/>
        <end position="74"/>
    </location>
</feature>
<dbReference type="Gene3D" id="3.30.450.380">
    <property type="match status" value="1"/>
</dbReference>
<evidence type="ECO:0000256" key="1">
    <source>
        <dbReference type="ARBA" id="ARBA00006611"/>
    </source>
</evidence>
<organism evidence="3 4">
    <name type="scientific">Alcanivorax hongdengensis A-11-3</name>
    <dbReference type="NCBI Taxonomy" id="1177179"/>
    <lineage>
        <taxon>Bacteria</taxon>
        <taxon>Pseudomonadati</taxon>
        <taxon>Pseudomonadota</taxon>
        <taxon>Gammaproteobacteria</taxon>
        <taxon>Oceanospirillales</taxon>
        <taxon>Alcanivoracaceae</taxon>
        <taxon>Alcanivorax</taxon>
    </lineage>
</organism>
<dbReference type="eggNOG" id="COG4962">
    <property type="taxonomic scope" value="Bacteria"/>
</dbReference>
<dbReference type="InterPro" id="IPR027417">
    <property type="entry name" value="P-loop_NTPase"/>
</dbReference>
<dbReference type="InterPro" id="IPR000253">
    <property type="entry name" value="FHA_dom"/>
</dbReference>
<gene>
    <name evidence="3" type="ORF">A11A3_11678</name>
</gene>
<dbReference type="EMBL" id="AMRJ01000018">
    <property type="protein sequence ID" value="EKF73867.1"/>
    <property type="molecule type" value="Genomic_DNA"/>
</dbReference>
<comment type="similarity">
    <text evidence="1">Belongs to the GSP E family.</text>
</comment>
<dbReference type="SUPFAM" id="SSF52540">
    <property type="entry name" value="P-loop containing nucleoside triphosphate hydrolases"/>
    <property type="match status" value="1"/>
</dbReference>
<dbReference type="CDD" id="cd00060">
    <property type="entry name" value="FHA"/>
    <property type="match status" value="1"/>
</dbReference>
<dbReference type="Pfam" id="PF00498">
    <property type="entry name" value="FHA"/>
    <property type="match status" value="1"/>
</dbReference>
<dbReference type="CDD" id="cd01130">
    <property type="entry name" value="VirB11-like_ATPase"/>
    <property type="match status" value="1"/>
</dbReference>
<dbReference type="PANTHER" id="PTHR30486:SF15">
    <property type="entry name" value="TYPE II_IV SECRETION SYSTEM ATPASE"/>
    <property type="match status" value="1"/>
</dbReference>
<comment type="caution">
    <text evidence="3">The sequence shown here is derived from an EMBL/GenBank/DDBJ whole genome shotgun (WGS) entry which is preliminary data.</text>
</comment>
<reference evidence="3 4" key="1">
    <citation type="journal article" date="2012" name="J. Bacteriol.">
        <title>Genome Sequence of the Alkane-Degrading Bacterium Alcanivorax hongdengensis Type Strain A-11-3.</title>
        <authorList>
            <person name="Lai Q."/>
            <person name="Shao Z."/>
        </authorList>
    </citation>
    <scope>NUCLEOTIDE SEQUENCE [LARGE SCALE GENOMIC DNA]</scope>
    <source>
        <strain evidence="3 4">A-11-3</strain>
    </source>
</reference>
<dbReference type="Gene3D" id="2.60.200.20">
    <property type="match status" value="1"/>
</dbReference>
<dbReference type="InterPro" id="IPR001482">
    <property type="entry name" value="T2SS/T4SS_dom"/>
</dbReference>
<dbReference type="Gene3D" id="3.40.50.300">
    <property type="entry name" value="P-loop containing nucleotide triphosphate hydrolases"/>
    <property type="match status" value="1"/>
</dbReference>